<reference evidence="1" key="1">
    <citation type="submission" date="2018-02" db="EMBL/GenBank/DDBJ databases">
        <title>Rhizophora mucronata_Transcriptome.</title>
        <authorList>
            <person name="Meera S.P."/>
            <person name="Sreeshan A."/>
            <person name="Augustine A."/>
        </authorList>
    </citation>
    <scope>NUCLEOTIDE SEQUENCE</scope>
    <source>
        <tissue evidence="1">Leaf</tissue>
    </source>
</reference>
<sequence>MTQVFSRMICCTQELMHHYHEPQKRIHDKNI</sequence>
<dbReference type="EMBL" id="GGEC01057525">
    <property type="protein sequence ID" value="MBX38009.1"/>
    <property type="molecule type" value="Transcribed_RNA"/>
</dbReference>
<dbReference type="AlphaFoldDB" id="A0A2P2N675"/>
<organism evidence="1">
    <name type="scientific">Rhizophora mucronata</name>
    <name type="common">Asiatic mangrove</name>
    <dbReference type="NCBI Taxonomy" id="61149"/>
    <lineage>
        <taxon>Eukaryota</taxon>
        <taxon>Viridiplantae</taxon>
        <taxon>Streptophyta</taxon>
        <taxon>Embryophyta</taxon>
        <taxon>Tracheophyta</taxon>
        <taxon>Spermatophyta</taxon>
        <taxon>Magnoliopsida</taxon>
        <taxon>eudicotyledons</taxon>
        <taxon>Gunneridae</taxon>
        <taxon>Pentapetalae</taxon>
        <taxon>rosids</taxon>
        <taxon>fabids</taxon>
        <taxon>Malpighiales</taxon>
        <taxon>Rhizophoraceae</taxon>
        <taxon>Rhizophora</taxon>
    </lineage>
</organism>
<name>A0A2P2N675_RHIMU</name>
<evidence type="ECO:0000313" key="1">
    <source>
        <dbReference type="EMBL" id="MBX38009.1"/>
    </source>
</evidence>
<accession>A0A2P2N675</accession>
<protein>
    <submittedName>
        <fullName evidence="1">Uncharacterized protein MANES_15G041600</fullName>
    </submittedName>
</protein>
<proteinExistence type="predicted"/>